<proteinExistence type="inferred from homology"/>
<evidence type="ECO:0000256" key="4">
    <source>
        <dbReference type="ARBA" id="ARBA00022989"/>
    </source>
</evidence>
<dbReference type="AlphaFoldDB" id="A0AAU9J9A1"/>
<feature type="transmembrane region" description="Helical" evidence="7">
    <location>
        <begin position="133"/>
        <end position="160"/>
    </location>
</feature>
<name>A0AAU9J9A1_9CILI</name>
<gene>
    <name evidence="9" type="ORF">BSTOLATCC_MIC34881</name>
</gene>
<evidence type="ECO:0000256" key="6">
    <source>
        <dbReference type="ARBA" id="ARBA00023315"/>
    </source>
</evidence>
<evidence type="ECO:0000259" key="8">
    <source>
        <dbReference type="Pfam" id="PF01529"/>
    </source>
</evidence>
<dbReference type="Proteomes" id="UP001162131">
    <property type="component" value="Unassembled WGS sequence"/>
</dbReference>
<organism evidence="9 10">
    <name type="scientific">Blepharisma stoltei</name>
    <dbReference type="NCBI Taxonomy" id="1481888"/>
    <lineage>
        <taxon>Eukaryota</taxon>
        <taxon>Sar</taxon>
        <taxon>Alveolata</taxon>
        <taxon>Ciliophora</taxon>
        <taxon>Postciliodesmatophora</taxon>
        <taxon>Heterotrichea</taxon>
        <taxon>Heterotrichida</taxon>
        <taxon>Blepharismidae</taxon>
        <taxon>Blepharisma</taxon>
    </lineage>
</organism>
<keyword evidence="4 7" id="KW-1133">Transmembrane helix</keyword>
<evidence type="ECO:0000256" key="2">
    <source>
        <dbReference type="ARBA" id="ARBA00022679"/>
    </source>
</evidence>
<feature type="transmembrane region" description="Helical" evidence="7">
    <location>
        <begin position="172"/>
        <end position="195"/>
    </location>
</feature>
<reference evidence="9" key="1">
    <citation type="submission" date="2021-09" db="EMBL/GenBank/DDBJ databases">
        <authorList>
            <consortium name="AG Swart"/>
            <person name="Singh M."/>
            <person name="Singh A."/>
            <person name="Seah K."/>
            <person name="Emmerich C."/>
        </authorList>
    </citation>
    <scope>NUCLEOTIDE SEQUENCE</scope>
    <source>
        <strain evidence="9">ATCC30299</strain>
    </source>
</reference>
<feature type="transmembrane region" description="Helical" evidence="7">
    <location>
        <begin position="45"/>
        <end position="63"/>
    </location>
</feature>
<comment type="subcellular location">
    <subcellularLocation>
        <location evidence="1">Membrane</location>
        <topology evidence="1">Multi-pass membrane protein</topology>
    </subcellularLocation>
</comment>
<dbReference type="EC" id="2.3.1.225" evidence="7"/>
<dbReference type="EMBL" id="CAJZBQ010000035">
    <property type="protein sequence ID" value="CAG9323845.1"/>
    <property type="molecule type" value="Genomic_DNA"/>
</dbReference>
<evidence type="ECO:0000313" key="10">
    <source>
        <dbReference type="Proteomes" id="UP001162131"/>
    </source>
</evidence>
<dbReference type="PANTHER" id="PTHR12246">
    <property type="entry name" value="PALMITOYLTRANSFERASE ZDHHC16"/>
    <property type="match status" value="1"/>
</dbReference>
<accession>A0AAU9J9A1</accession>
<evidence type="ECO:0000256" key="1">
    <source>
        <dbReference type="ARBA" id="ARBA00004141"/>
    </source>
</evidence>
<comment type="catalytic activity">
    <reaction evidence="7">
        <text>L-cysteinyl-[protein] + hexadecanoyl-CoA = S-hexadecanoyl-L-cysteinyl-[protein] + CoA</text>
        <dbReference type="Rhea" id="RHEA:36683"/>
        <dbReference type="Rhea" id="RHEA-COMP:10131"/>
        <dbReference type="Rhea" id="RHEA-COMP:11032"/>
        <dbReference type="ChEBI" id="CHEBI:29950"/>
        <dbReference type="ChEBI" id="CHEBI:57287"/>
        <dbReference type="ChEBI" id="CHEBI:57379"/>
        <dbReference type="ChEBI" id="CHEBI:74151"/>
        <dbReference type="EC" id="2.3.1.225"/>
    </reaction>
</comment>
<keyword evidence="6 7" id="KW-0012">Acyltransferase</keyword>
<comment type="similarity">
    <text evidence="7">Belongs to the DHHC palmitoyltransferase family.</text>
</comment>
<keyword evidence="2 7" id="KW-0808">Transferase</keyword>
<sequence>MKITAIGLCCVGLIYSLLSLAEYTIIFQLIPIWYQVGNHYTKGGVIWILIYHCFITLTITSHLRSMFSNPGYTPTMQVPDSVPLEHLSYCDNCQQWKPQRTHHCHICKKCVHKMNHHCPWICNCIGAKTQKSFILLLAYSFILNGITLFIILSSICFAMQAQNYNLDENLFIILLSAFISLFASLYLVFSGFLLYDQLLIIINNQTEIEKRNNKIAITTSIYENFKTVLGSHITSWWNPLTEIPDPDYTEEIVTQIKVEKFQIKRIWIVLGISFVLIFSLFATIINMI</sequence>
<dbReference type="GO" id="GO:0016020">
    <property type="term" value="C:membrane"/>
    <property type="evidence" value="ECO:0007669"/>
    <property type="project" value="UniProtKB-SubCell"/>
</dbReference>
<feature type="domain" description="Palmitoyltransferase DHHC" evidence="8">
    <location>
        <begin position="87"/>
        <end position="213"/>
    </location>
</feature>
<keyword evidence="10" id="KW-1185">Reference proteome</keyword>
<protein>
    <recommendedName>
        <fullName evidence="7">Palmitoyltransferase</fullName>
        <ecNumber evidence="7">2.3.1.225</ecNumber>
    </recommendedName>
</protein>
<comment type="domain">
    <text evidence="7">The DHHC domain is required for palmitoyltransferase activity.</text>
</comment>
<dbReference type="GO" id="GO:0019706">
    <property type="term" value="F:protein-cysteine S-palmitoyltransferase activity"/>
    <property type="evidence" value="ECO:0007669"/>
    <property type="project" value="UniProtKB-EC"/>
</dbReference>
<dbReference type="PROSITE" id="PS50216">
    <property type="entry name" value="DHHC"/>
    <property type="match status" value="1"/>
</dbReference>
<evidence type="ECO:0000256" key="5">
    <source>
        <dbReference type="ARBA" id="ARBA00023136"/>
    </source>
</evidence>
<keyword evidence="5 7" id="KW-0472">Membrane</keyword>
<evidence type="ECO:0000256" key="7">
    <source>
        <dbReference type="RuleBase" id="RU079119"/>
    </source>
</evidence>
<dbReference type="InterPro" id="IPR039859">
    <property type="entry name" value="PFA4/ZDH16/20/ERF2-like"/>
</dbReference>
<evidence type="ECO:0000256" key="3">
    <source>
        <dbReference type="ARBA" id="ARBA00022692"/>
    </source>
</evidence>
<evidence type="ECO:0000313" key="9">
    <source>
        <dbReference type="EMBL" id="CAG9323845.1"/>
    </source>
</evidence>
<comment type="caution">
    <text evidence="9">The sequence shown here is derived from an EMBL/GenBank/DDBJ whole genome shotgun (WGS) entry which is preliminary data.</text>
</comment>
<feature type="transmembrane region" description="Helical" evidence="7">
    <location>
        <begin position="266"/>
        <end position="285"/>
    </location>
</feature>
<keyword evidence="3 7" id="KW-0812">Transmembrane</keyword>
<dbReference type="Pfam" id="PF01529">
    <property type="entry name" value="DHHC"/>
    <property type="match status" value="1"/>
</dbReference>
<dbReference type="InterPro" id="IPR001594">
    <property type="entry name" value="Palmitoyltrfase_DHHC"/>
</dbReference>